<evidence type="ECO:0000313" key="5">
    <source>
        <dbReference type="Proteomes" id="UP000178347"/>
    </source>
</evidence>
<comment type="caution">
    <text evidence="4">The sequence shown here is derived from an EMBL/GenBank/DDBJ whole genome shotgun (WGS) entry which is preliminary data.</text>
</comment>
<dbReference type="CDD" id="cd00063">
    <property type="entry name" value="FN3"/>
    <property type="match status" value="1"/>
</dbReference>
<name>A0A1F6MVL2_9BACT</name>
<dbReference type="Gene3D" id="2.60.40.10">
    <property type="entry name" value="Immunoglobulins"/>
    <property type="match status" value="1"/>
</dbReference>
<feature type="region of interest" description="Disordered" evidence="1">
    <location>
        <begin position="233"/>
        <end position="253"/>
    </location>
</feature>
<proteinExistence type="predicted"/>
<dbReference type="InterPro" id="IPR008963">
    <property type="entry name" value="Purple_acid_Pase-like_N"/>
</dbReference>
<reference evidence="4 5" key="1">
    <citation type="journal article" date="2016" name="Nat. Commun.">
        <title>Thousands of microbial genomes shed light on interconnected biogeochemical processes in an aquifer system.</title>
        <authorList>
            <person name="Anantharaman K."/>
            <person name="Brown C.T."/>
            <person name="Hug L.A."/>
            <person name="Sharon I."/>
            <person name="Castelle C.J."/>
            <person name="Probst A.J."/>
            <person name="Thomas B.C."/>
            <person name="Singh A."/>
            <person name="Wilkins M.J."/>
            <person name="Karaoz U."/>
            <person name="Brodie E.L."/>
            <person name="Williams K.H."/>
            <person name="Hubbard S.S."/>
            <person name="Banfield J.F."/>
        </authorList>
    </citation>
    <scope>NUCLEOTIDE SEQUENCE [LARGE SCALE GENOMIC DNA]</scope>
</reference>
<dbReference type="SUPFAM" id="SSF49363">
    <property type="entry name" value="Purple acid phosphatase, N-terminal domain"/>
    <property type="match status" value="1"/>
</dbReference>
<dbReference type="SMART" id="SM00060">
    <property type="entry name" value="FN3"/>
    <property type="match status" value="1"/>
</dbReference>
<feature type="chain" id="PRO_5009525675" description="Fibronectin type-III domain-containing protein" evidence="2">
    <location>
        <begin position="24"/>
        <end position="466"/>
    </location>
</feature>
<gene>
    <name evidence="4" type="ORF">A3G00_00505</name>
</gene>
<dbReference type="EMBL" id="MFQN01000007">
    <property type="protein sequence ID" value="OGH75530.1"/>
    <property type="molecule type" value="Genomic_DNA"/>
</dbReference>
<evidence type="ECO:0000256" key="1">
    <source>
        <dbReference type="SAM" id="MobiDB-lite"/>
    </source>
</evidence>
<dbReference type="GO" id="GO:0003993">
    <property type="term" value="F:acid phosphatase activity"/>
    <property type="evidence" value="ECO:0007669"/>
    <property type="project" value="InterPro"/>
</dbReference>
<protein>
    <recommendedName>
        <fullName evidence="3">Fibronectin type-III domain-containing protein</fullName>
    </recommendedName>
</protein>
<dbReference type="GO" id="GO:0046872">
    <property type="term" value="F:metal ion binding"/>
    <property type="evidence" value="ECO:0007669"/>
    <property type="project" value="InterPro"/>
</dbReference>
<evidence type="ECO:0000259" key="3">
    <source>
        <dbReference type="PROSITE" id="PS50853"/>
    </source>
</evidence>
<keyword evidence="2" id="KW-0732">Signal</keyword>
<accession>A0A1F6MVL2</accession>
<evidence type="ECO:0000256" key="2">
    <source>
        <dbReference type="SAM" id="SignalP"/>
    </source>
</evidence>
<dbReference type="Proteomes" id="UP000178347">
    <property type="component" value="Unassembled WGS sequence"/>
</dbReference>
<organism evidence="4 5">
    <name type="scientific">Candidatus Magasanikbacteria bacterium RIFCSPLOWO2_12_FULL_43_12</name>
    <dbReference type="NCBI Taxonomy" id="1798692"/>
    <lineage>
        <taxon>Bacteria</taxon>
        <taxon>Candidatus Magasanikiibacteriota</taxon>
    </lineage>
</organism>
<dbReference type="PROSITE" id="PS50853">
    <property type="entry name" value="FN3"/>
    <property type="match status" value="1"/>
</dbReference>
<feature type="signal peptide" evidence="2">
    <location>
        <begin position="1"/>
        <end position="23"/>
    </location>
</feature>
<dbReference type="AlphaFoldDB" id="A0A1F6MVL2"/>
<dbReference type="InterPro" id="IPR003961">
    <property type="entry name" value="FN3_dom"/>
</dbReference>
<feature type="domain" description="Fibronectin type-III" evidence="3">
    <location>
        <begin position="146"/>
        <end position="238"/>
    </location>
</feature>
<sequence>MYKLKYFLVLLALAVFVPAIALAAYNTVTHSSDVLIYIADREHSYTLASTSEVESYTVGVGSVDFVVGDGSSLKLSYAGKIKFVASSHNCTETNVECNSSESYVSLNCSGISGTPSISVSTILCGSGVSGDTGGGGGGGGGADLIAPAISGVAATVTDTQATISWSTNEASLTWLLYGTTSAYGSEKKTTAYATAHSVTFTGLTSGTTYHYQVKSKDATGNVSSYTDKTFTTTGTQTTPTTPTTPTTEIKAGTATPTTGTAVKVSCALEKGGAYKIANSPAVYYITSDCAKRPFSKSNVFFTYFDSWKDVKTASKATIDSLAKDTLGFMPWGPKYDPKYGALVKIVTDPKVYLLLGTERYWITAEDVFEGLGYSWNWIEDIDKALLDKYTIGSEIGYKDHHPNYTLVKYAGSPKVYRLEPNPTDSTKQVRRWIPDEKAFNKLNFRWDRIVIVKDTEVYTEGAKLEN</sequence>
<dbReference type="STRING" id="1798692.A3G00_00505"/>
<evidence type="ECO:0000313" key="4">
    <source>
        <dbReference type="EMBL" id="OGH75530.1"/>
    </source>
</evidence>
<dbReference type="InterPro" id="IPR013783">
    <property type="entry name" value="Ig-like_fold"/>
</dbReference>